<dbReference type="Proteomes" id="UP000076744">
    <property type="component" value="Unassembled WGS sequence"/>
</dbReference>
<evidence type="ECO:0000313" key="3">
    <source>
        <dbReference type="Proteomes" id="UP000076744"/>
    </source>
</evidence>
<feature type="compositionally biased region" description="Polar residues" evidence="1">
    <location>
        <begin position="162"/>
        <end position="178"/>
    </location>
</feature>
<keyword evidence="3" id="KW-1185">Reference proteome</keyword>
<sequence>MVNEVYYDELGQRARQVIRDRFLPRCNEEEKQKVETFLLSKVKFAPSTVVPRNHCLVRSILPDACPELLRRALSCFVFGLKLIKESTAVSDKIKPDEVSLNRFQLVSDPCITLPKFIHAPRAVKRKALEAQAGAPDGNDNGDEKRARKKRCAAQPRDANCKASPTSEASGSSRETTLASEVDQGLRDPALRGGETRHSSIEIDDLNRLRVALKQSVDITQGVECLPEIVVALENKVEGGLGHRNDSSKDVQDKLEDFTKIPEDREKALENGKCQLDDLEKTPQDGNGRVDDRRSELEDRERRLQDRERRLQDRERRLQDREAQLHNLEKTVKSCEAELKTYEKALEISEATLSRRENELDCRKEELQSIETVLNAKQEELNTRSKMLKSSEAALEGQEAALLCREKELECHRKNLESTETDLKTRGGELNTLIETLNTSEEDLKCRGAALLRCEINLGQREQAAQAGEAHLKSKHKKENDEEDYTGTLTQAGRCLHDKYIREYQEYYDRSILDINQLRMLIHVTAAGHAQDAERGDATRLLERLTLAINHSAVMFRGMAQIPDSEKGAH</sequence>
<feature type="region of interest" description="Disordered" evidence="1">
    <location>
        <begin position="276"/>
        <end position="302"/>
    </location>
</feature>
<evidence type="ECO:0000256" key="1">
    <source>
        <dbReference type="SAM" id="MobiDB-lite"/>
    </source>
</evidence>
<dbReference type="GeneID" id="30020719"/>
<proteinExistence type="predicted"/>
<organism evidence="2 3">
    <name type="scientific">Cordyceps fumosorosea (strain ARSEF 2679)</name>
    <name type="common">Isaria fumosorosea</name>
    <dbReference type="NCBI Taxonomy" id="1081104"/>
    <lineage>
        <taxon>Eukaryota</taxon>
        <taxon>Fungi</taxon>
        <taxon>Dikarya</taxon>
        <taxon>Ascomycota</taxon>
        <taxon>Pezizomycotina</taxon>
        <taxon>Sordariomycetes</taxon>
        <taxon>Hypocreomycetidae</taxon>
        <taxon>Hypocreales</taxon>
        <taxon>Cordycipitaceae</taxon>
        <taxon>Cordyceps</taxon>
    </lineage>
</organism>
<comment type="caution">
    <text evidence="2">The sequence shown here is derived from an EMBL/GenBank/DDBJ whole genome shotgun (WGS) entry which is preliminary data.</text>
</comment>
<reference evidence="2 3" key="1">
    <citation type="journal article" date="2016" name="Genome Biol. Evol.">
        <title>Divergent and convergent evolution of fungal pathogenicity.</title>
        <authorList>
            <person name="Shang Y."/>
            <person name="Xiao G."/>
            <person name="Zheng P."/>
            <person name="Cen K."/>
            <person name="Zhan S."/>
            <person name="Wang C."/>
        </authorList>
    </citation>
    <scope>NUCLEOTIDE SEQUENCE [LARGE SCALE GENOMIC DNA]</scope>
    <source>
        <strain evidence="2 3">ARSEF 2679</strain>
    </source>
</reference>
<dbReference type="Gene3D" id="1.10.287.620">
    <property type="entry name" value="Helix Hairpins"/>
    <property type="match status" value="1"/>
</dbReference>
<dbReference type="EMBL" id="AZHB01000009">
    <property type="protein sequence ID" value="OAA65017.1"/>
    <property type="molecule type" value="Genomic_DNA"/>
</dbReference>
<evidence type="ECO:0000313" key="2">
    <source>
        <dbReference type="EMBL" id="OAA65017.1"/>
    </source>
</evidence>
<feature type="region of interest" description="Disordered" evidence="1">
    <location>
        <begin position="128"/>
        <end position="197"/>
    </location>
</feature>
<dbReference type="RefSeq" id="XP_018704989.1">
    <property type="nucleotide sequence ID" value="XM_018848033.1"/>
</dbReference>
<feature type="compositionally biased region" description="Basic and acidic residues" evidence="1">
    <location>
        <begin position="183"/>
        <end position="197"/>
    </location>
</feature>
<name>A0A167XIN0_CORFA</name>
<dbReference type="OrthoDB" id="4869127at2759"/>
<accession>A0A167XIN0</accession>
<dbReference type="STRING" id="1081104.A0A167XIN0"/>
<dbReference type="AlphaFoldDB" id="A0A167XIN0"/>
<protein>
    <submittedName>
        <fullName evidence="2">Neuroblast differentiation-associated protein</fullName>
    </submittedName>
</protein>
<dbReference type="SUPFAM" id="SSF57997">
    <property type="entry name" value="Tropomyosin"/>
    <property type="match status" value="1"/>
</dbReference>
<gene>
    <name evidence="2" type="ORF">ISF_04427</name>
</gene>